<dbReference type="InterPro" id="IPR004089">
    <property type="entry name" value="MCPsignal_dom"/>
</dbReference>
<feature type="domain" description="HAMP" evidence="6">
    <location>
        <begin position="227"/>
        <end position="284"/>
    </location>
</feature>
<organism evidence="7 8">
    <name type="scientific">Ameyamaea chiangmaiensis</name>
    <dbReference type="NCBI Taxonomy" id="442969"/>
    <lineage>
        <taxon>Bacteria</taxon>
        <taxon>Pseudomonadati</taxon>
        <taxon>Pseudomonadota</taxon>
        <taxon>Alphaproteobacteria</taxon>
        <taxon>Acetobacterales</taxon>
        <taxon>Acetobacteraceae</taxon>
        <taxon>Ameyamaea</taxon>
    </lineage>
</organism>
<dbReference type="PROSITE" id="PS50111">
    <property type="entry name" value="CHEMOTAXIS_TRANSDUC_2"/>
    <property type="match status" value="1"/>
</dbReference>
<dbReference type="SMART" id="SM00283">
    <property type="entry name" value="MA"/>
    <property type="match status" value="1"/>
</dbReference>
<protein>
    <submittedName>
        <fullName evidence="7">Methyl-accepting chemotaxis protein</fullName>
    </submittedName>
</protein>
<comment type="caution">
    <text evidence="7">The sequence shown here is derived from an EMBL/GenBank/DDBJ whole genome shotgun (WGS) entry which is preliminary data.</text>
</comment>
<evidence type="ECO:0000313" key="7">
    <source>
        <dbReference type="EMBL" id="NVN41723.1"/>
    </source>
</evidence>
<dbReference type="Gene3D" id="1.10.287.950">
    <property type="entry name" value="Methyl-accepting chemotaxis protein"/>
    <property type="match status" value="1"/>
</dbReference>
<dbReference type="EMBL" id="JABXXR010000173">
    <property type="protein sequence ID" value="NVN41723.1"/>
    <property type="molecule type" value="Genomic_DNA"/>
</dbReference>
<keyword evidence="8" id="KW-1185">Reference proteome</keyword>
<evidence type="ECO:0000256" key="3">
    <source>
        <dbReference type="PROSITE-ProRule" id="PRU00284"/>
    </source>
</evidence>
<feature type="transmembrane region" description="Helical" evidence="4">
    <location>
        <begin position="6"/>
        <end position="27"/>
    </location>
</feature>
<feature type="domain" description="Methyl-accepting transducer" evidence="5">
    <location>
        <begin position="289"/>
        <end position="525"/>
    </location>
</feature>
<keyword evidence="1 3" id="KW-0807">Transducer</keyword>
<keyword evidence="4" id="KW-1133">Transmembrane helix</keyword>
<dbReference type="PANTHER" id="PTHR32089:SF112">
    <property type="entry name" value="LYSOZYME-LIKE PROTEIN-RELATED"/>
    <property type="match status" value="1"/>
</dbReference>
<dbReference type="PROSITE" id="PS50885">
    <property type="entry name" value="HAMP"/>
    <property type="match status" value="1"/>
</dbReference>
<dbReference type="GO" id="GO:0007165">
    <property type="term" value="P:signal transduction"/>
    <property type="evidence" value="ECO:0007669"/>
    <property type="project" value="UniProtKB-KW"/>
</dbReference>
<evidence type="ECO:0000256" key="1">
    <source>
        <dbReference type="ARBA" id="ARBA00023224"/>
    </source>
</evidence>
<evidence type="ECO:0000256" key="2">
    <source>
        <dbReference type="ARBA" id="ARBA00029447"/>
    </source>
</evidence>
<dbReference type="SMART" id="SM00304">
    <property type="entry name" value="HAMP"/>
    <property type="match status" value="1"/>
</dbReference>
<dbReference type="Pfam" id="PF00015">
    <property type="entry name" value="MCPsignal"/>
    <property type="match status" value="1"/>
</dbReference>
<dbReference type="SUPFAM" id="SSF58104">
    <property type="entry name" value="Methyl-accepting chemotaxis protein (MCP) signaling domain"/>
    <property type="match status" value="1"/>
</dbReference>
<sequence length="561" mass="60609">MTIANRLLFGFMVGVLLMVSIGVYALGQIRAVRDELSQIVSQDFDVYHQLDHIRATEGALAQSRLQILARYWSHAYAGNAAGLESAVAQWNEHARTTEQGLRQAQSNAANTEDVTTADQRRAMFRNIAGTLGQTFDSFEQTALLSRQMFAAMTAGRDDVVRERAEELDHAEIRTDALISEVTASLAEAVQAGRLNAARMYDFSSHSLFVGLIVAVLVALAVTFWTRRSIIAPLALIMQVMERAGQGDLSQRVTLGRSSVTIRDEVSRLSEGLNRMIEGLSEIARQSRGVTRDLDAAIAEIRASAQQQAASVEEQFAAVQETAATVDEITHSGAQVSRRARELIDAAQISVNMSVQGLEAVAESARVMSGIHSGGEAVAKNIVDLSERTEAIGEIITTVNDLSERSHLLALNAAIEAAAAGENGRSFAVVAAEMKILADQSRAATRNVRVILGDIQRGINTSVMLTEESVKRVAQGRTQTDLATHTIERLASGIEDSVHAFQQIVASTNQQQIGIEQVMAALQSIREASQQTATGTRNLDGSASNLGSLSRQLLALSDRYRT</sequence>
<dbReference type="GO" id="GO:0016020">
    <property type="term" value="C:membrane"/>
    <property type="evidence" value="ECO:0007669"/>
    <property type="project" value="InterPro"/>
</dbReference>
<dbReference type="AlphaFoldDB" id="A0A850PFV9"/>
<reference evidence="7 8" key="1">
    <citation type="submission" date="2020-06" db="EMBL/GenBank/DDBJ databases">
        <title>Description of novel acetic acid bacteria.</title>
        <authorList>
            <person name="Sombolestani A."/>
        </authorList>
    </citation>
    <scope>NUCLEOTIDE SEQUENCE [LARGE SCALE GENOMIC DNA]</scope>
    <source>
        <strain evidence="7 8">LMG 27010</strain>
    </source>
</reference>
<keyword evidence="4" id="KW-0472">Membrane</keyword>
<dbReference type="CDD" id="cd06225">
    <property type="entry name" value="HAMP"/>
    <property type="match status" value="1"/>
</dbReference>
<evidence type="ECO:0000256" key="4">
    <source>
        <dbReference type="SAM" id="Phobius"/>
    </source>
</evidence>
<evidence type="ECO:0000313" key="8">
    <source>
        <dbReference type="Proteomes" id="UP000585665"/>
    </source>
</evidence>
<gene>
    <name evidence="7" type="ORF">HUK82_14300</name>
</gene>
<dbReference type="RefSeq" id="WP_176614600.1">
    <property type="nucleotide sequence ID" value="NZ_JABXXR010000173.1"/>
</dbReference>
<dbReference type="Proteomes" id="UP000585665">
    <property type="component" value="Unassembled WGS sequence"/>
</dbReference>
<evidence type="ECO:0000259" key="6">
    <source>
        <dbReference type="PROSITE" id="PS50885"/>
    </source>
</evidence>
<proteinExistence type="inferred from homology"/>
<comment type="similarity">
    <text evidence="2">Belongs to the methyl-accepting chemotaxis (MCP) protein family.</text>
</comment>
<dbReference type="InterPro" id="IPR003660">
    <property type="entry name" value="HAMP_dom"/>
</dbReference>
<dbReference type="PANTHER" id="PTHR32089">
    <property type="entry name" value="METHYL-ACCEPTING CHEMOTAXIS PROTEIN MCPB"/>
    <property type="match status" value="1"/>
</dbReference>
<evidence type="ECO:0000259" key="5">
    <source>
        <dbReference type="PROSITE" id="PS50111"/>
    </source>
</evidence>
<keyword evidence="4" id="KW-0812">Transmembrane</keyword>
<dbReference type="Pfam" id="PF00672">
    <property type="entry name" value="HAMP"/>
    <property type="match status" value="1"/>
</dbReference>
<feature type="transmembrane region" description="Helical" evidence="4">
    <location>
        <begin position="207"/>
        <end position="225"/>
    </location>
</feature>
<accession>A0A850PFV9</accession>
<name>A0A850PFV9_9PROT</name>